<dbReference type="Proteomes" id="UP000516437">
    <property type="component" value="Chromosome 2"/>
</dbReference>
<dbReference type="GO" id="GO:0016274">
    <property type="term" value="F:protein-arginine N-methyltransferase activity"/>
    <property type="evidence" value="ECO:0007669"/>
    <property type="project" value="InterPro"/>
</dbReference>
<name>A0A6A1WFB2_9ROSI</name>
<accession>A0A6A1WFB2</accession>
<evidence type="ECO:0000313" key="2">
    <source>
        <dbReference type="EMBL" id="KAB1223952.1"/>
    </source>
</evidence>
<sequence length="175" mass="20451">MADMAKEIVDTNGYSNVITVLKGKVEEIELPIAKVDTITSEWMGYFMLFENMSNTVLYARDKWLRFQSLKLVNVIDAWAWLLWVQCPSFCELVISWQTLGDGLMTLCWINSAFSQIIHGISAFQYAQIIQKLRFPAKFKVRDETYTAFENIYPVLTEFRKNQQCCWVLNKGIYEM</sequence>
<dbReference type="SUPFAM" id="SSF53335">
    <property type="entry name" value="S-adenosyl-L-methionine-dependent methyltransferases"/>
    <property type="match status" value="1"/>
</dbReference>
<reference evidence="2 3" key="1">
    <citation type="journal article" date="2019" name="Plant Biotechnol. J.">
        <title>The red bayberry genome and genetic basis of sex determination.</title>
        <authorList>
            <person name="Jia H.M."/>
            <person name="Jia H.J."/>
            <person name="Cai Q.L."/>
            <person name="Wang Y."/>
            <person name="Zhao H.B."/>
            <person name="Yang W.F."/>
            <person name="Wang G.Y."/>
            <person name="Li Y.H."/>
            <person name="Zhan D.L."/>
            <person name="Shen Y.T."/>
            <person name="Niu Q.F."/>
            <person name="Chang L."/>
            <person name="Qiu J."/>
            <person name="Zhao L."/>
            <person name="Xie H.B."/>
            <person name="Fu W.Y."/>
            <person name="Jin J."/>
            <person name="Li X.W."/>
            <person name="Jiao Y."/>
            <person name="Zhou C.C."/>
            <person name="Tu T."/>
            <person name="Chai C.Y."/>
            <person name="Gao J.L."/>
            <person name="Fan L.J."/>
            <person name="van de Weg E."/>
            <person name="Wang J.Y."/>
            <person name="Gao Z.S."/>
        </authorList>
    </citation>
    <scope>NUCLEOTIDE SEQUENCE [LARGE SCALE GENOMIC DNA]</scope>
    <source>
        <tissue evidence="2">Leaves</tissue>
    </source>
</reference>
<gene>
    <name evidence="2" type="ORF">CJ030_MR2G026935</name>
</gene>
<dbReference type="Gene3D" id="3.40.50.150">
    <property type="entry name" value="Vaccinia Virus protein VP39"/>
    <property type="match status" value="1"/>
</dbReference>
<keyword evidence="3" id="KW-1185">Reference proteome</keyword>
<evidence type="ECO:0000313" key="3">
    <source>
        <dbReference type="Proteomes" id="UP000516437"/>
    </source>
</evidence>
<comment type="caution">
    <text evidence="2">The sequence shown here is derived from an EMBL/GenBank/DDBJ whole genome shotgun (WGS) entry which is preliminary data.</text>
</comment>
<keyword evidence="1" id="KW-0949">S-adenosyl-L-methionine</keyword>
<dbReference type="OrthoDB" id="7848332at2759"/>
<protein>
    <submittedName>
        <fullName evidence="2">Uncharacterized protein</fullName>
    </submittedName>
</protein>
<dbReference type="InterPro" id="IPR029063">
    <property type="entry name" value="SAM-dependent_MTases_sf"/>
</dbReference>
<dbReference type="PANTHER" id="PTHR11006">
    <property type="entry name" value="PROTEIN ARGININE N-METHYLTRANSFERASE"/>
    <property type="match status" value="1"/>
</dbReference>
<proteinExistence type="predicted"/>
<dbReference type="AlphaFoldDB" id="A0A6A1WFB2"/>
<dbReference type="PANTHER" id="PTHR11006:SF53">
    <property type="entry name" value="PROTEIN ARGININE N-METHYLTRANSFERASE 3"/>
    <property type="match status" value="1"/>
</dbReference>
<organism evidence="2 3">
    <name type="scientific">Morella rubra</name>
    <name type="common">Chinese bayberry</name>
    <dbReference type="NCBI Taxonomy" id="262757"/>
    <lineage>
        <taxon>Eukaryota</taxon>
        <taxon>Viridiplantae</taxon>
        <taxon>Streptophyta</taxon>
        <taxon>Embryophyta</taxon>
        <taxon>Tracheophyta</taxon>
        <taxon>Spermatophyta</taxon>
        <taxon>Magnoliopsida</taxon>
        <taxon>eudicotyledons</taxon>
        <taxon>Gunneridae</taxon>
        <taxon>Pentapetalae</taxon>
        <taxon>rosids</taxon>
        <taxon>fabids</taxon>
        <taxon>Fagales</taxon>
        <taxon>Myricaceae</taxon>
        <taxon>Morella</taxon>
    </lineage>
</organism>
<dbReference type="GO" id="GO:0005634">
    <property type="term" value="C:nucleus"/>
    <property type="evidence" value="ECO:0007669"/>
    <property type="project" value="TreeGrafter"/>
</dbReference>
<dbReference type="InterPro" id="IPR025799">
    <property type="entry name" value="Arg_MeTrfase"/>
</dbReference>
<dbReference type="EMBL" id="RXIC02000020">
    <property type="protein sequence ID" value="KAB1223952.1"/>
    <property type="molecule type" value="Genomic_DNA"/>
</dbReference>
<evidence type="ECO:0000256" key="1">
    <source>
        <dbReference type="ARBA" id="ARBA00022691"/>
    </source>
</evidence>
<dbReference type="GO" id="GO:0042054">
    <property type="term" value="F:histone methyltransferase activity"/>
    <property type="evidence" value="ECO:0007669"/>
    <property type="project" value="TreeGrafter"/>
</dbReference>